<evidence type="ECO:0000256" key="11">
    <source>
        <dbReference type="SAM" id="MobiDB-lite"/>
    </source>
</evidence>
<evidence type="ECO:0000259" key="12">
    <source>
        <dbReference type="PROSITE" id="PS51379"/>
    </source>
</evidence>
<evidence type="ECO:0000313" key="14">
    <source>
        <dbReference type="EMBL" id="MEV8157492.1"/>
    </source>
</evidence>
<dbReference type="EC" id="1.1.2.4" evidence="10"/>
<feature type="region of interest" description="Disordered" evidence="11">
    <location>
        <begin position="1"/>
        <end position="63"/>
    </location>
</feature>
<organism evidence="14 15">
    <name type="scientific">Kocuria salsicia</name>
    <dbReference type="NCBI Taxonomy" id="664639"/>
    <lineage>
        <taxon>Bacteria</taxon>
        <taxon>Bacillati</taxon>
        <taxon>Actinomycetota</taxon>
        <taxon>Actinomycetes</taxon>
        <taxon>Micrococcales</taxon>
        <taxon>Micrococcaceae</taxon>
        <taxon>Kocuria</taxon>
    </lineage>
</organism>
<protein>
    <recommendedName>
        <fullName evidence="10">D-lactate dehydrogenase (cytochrome)</fullName>
        <ecNumber evidence="10">1.1.2.4</ecNumber>
    </recommendedName>
</protein>
<keyword evidence="9" id="KW-0411">Iron-sulfur</keyword>
<evidence type="ECO:0000256" key="9">
    <source>
        <dbReference type="ARBA" id="ARBA00023014"/>
    </source>
</evidence>
<evidence type="ECO:0000256" key="6">
    <source>
        <dbReference type="ARBA" id="ARBA00022946"/>
    </source>
</evidence>
<comment type="similarity">
    <text evidence="2">Belongs to the FAD-binding oxidoreductase/transferase type 4 family.</text>
</comment>
<evidence type="ECO:0000256" key="2">
    <source>
        <dbReference type="ARBA" id="ARBA00008000"/>
    </source>
</evidence>
<feature type="compositionally biased region" description="Low complexity" evidence="11">
    <location>
        <begin position="27"/>
        <end position="63"/>
    </location>
</feature>
<evidence type="ECO:0000256" key="7">
    <source>
        <dbReference type="ARBA" id="ARBA00023002"/>
    </source>
</evidence>
<name>A0ABV3KAR4_9MICC</name>
<comment type="caution">
    <text evidence="14">The sequence shown here is derived from an EMBL/GenBank/DDBJ whole genome shotgun (WGS) entry which is preliminary data.</text>
</comment>
<dbReference type="SUPFAM" id="SSF56176">
    <property type="entry name" value="FAD-binding/transporter-associated domain-like"/>
    <property type="match status" value="1"/>
</dbReference>
<proteinExistence type="inferred from homology"/>
<feature type="compositionally biased region" description="Basic and acidic residues" evidence="11">
    <location>
        <begin position="12"/>
        <end position="26"/>
    </location>
</feature>
<evidence type="ECO:0000256" key="10">
    <source>
        <dbReference type="ARBA" id="ARBA00038897"/>
    </source>
</evidence>
<evidence type="ECO:0000256" key="1">
    <source>
        <dbReference type="ARBA" id="ARBA00001974"/>
    </source>
</evidence>
<dbReference type="PANTHER" id="PTHR11748:SF111">
    <property type="entry name" value="D-LACTATE DEHYDROGENASE, MITOCHONDRIAL-RELATED"/>
    <property type="match status" value="1"/>
</dbReference>
<dbReference type="EMBL" id="JBFBLL010000002">
    <property type="protein sequence ID" value="MEV8157492.1"/>
    <property type="molecule type" value="Genomic_DNA"/>
</dbReference>
<evidence type="ECO:0000256" key="5">
    <source>
        <dbReference type="ARBA" id="ARBA00022827"/>
    </source>
</evidence>
<dbReference type="PROSITE" id="PS51387">
    <property type="entry name" value="FAD_PCMH"/>
    <property type="match status" value="1"/>
</dbReference>
<dbReference type="Gene3D" id="1.10.1060.10">
    <property type="entry name" value="Alpha-helical ferredoxin"/>
    <property type="match status" value="1"/>
</dbReference>
<dbReference type="PROSITE" id="PS51379">
    <property type="entry name" value="4FE4S_FER_2"/>
    <property type="match status" value="1"/>
</dbReference>
<dbReference type="RefSeq" id="WP_363784133.1">
    <property type="nucleotide sequence ID" value="NZ_JBFBLL010000002.1"/>
</dbReference>
<dbReference type="InterPro" id="IPR016164">
    <property type="entry name" value="FAD-linked_Oxase-like_C"/>
</dbReference>
<dbReference type="InterPro" id="IPR004113">
    <property type="entry name" value="FAD-bd_oxidored_4_C"/>
</dbReference>
<keyword evidence="4" id="KW-0479">Metal-binding</keyword>
<keyword evidence="5" id="KW-0274">FAD</keyword>
<feature type="domain" description="4Fe-4S ferredoxin-type" evidence="12">
    <location>
        <begin position="593"/>
        <end position="622"/>
    </location>
</feature>
<dbReference type="InterPro" id="IPR016167">
    <property type="entry name" value="FAD-bd_PCMH_sub1"/>
</dbReference>
<evidence type="ECO:0000313" key="15">
    <source>
        <dbReference type="Proteomes" id="UP001553031"/>
    </source>
</evidence>
<reference evidence="14 15" key="1">
    <citation type="submission" date="2024-06" db="EMBL/GenBank/DDBJ databases">
        <title>The Natural Products Discovery Center: Release of the First 8490 Sequenced Strains for Exploring Actinobacteria Biosynthetic Diversity.</title>
        <authorList>
            <person name="Kalkreuter E."/>
            <person name="Kautsar S.A."/>
            <person name="Yang D."/>
            <person name="Bader C.D."/>
            <person name="Teijaro C.N."/>
            <person name="Fluegel L."/>
            <person name="Davis C.M."/>
            <person name="Simpson J.R."/>
            <person name="Lauterbach L."/>
            <person name="Steele A.D."/>
            <person name="Gui C."/>
            <person name="Meng S."/>
            <person name="Li G."/>
            <person name="Viehrig K."/>
            <person name="Ye F."/>
            <person name="Su P."/>
            <person name="Kiefer A.F."/>
            <person name="Nichols A."/>
            <person name="Cepeda A.J."/>
            <person name="Yan W."/>
            <person name="Fan B."/>
            <person name="Jiang Y."/>
            <person name="Adhikari A."/>
            <person name="Zheng C.-J."/>
            <person name="Schuster L."/>
            <person name="Cowan T.M."/>
            <person name="Smanski M.J."/>
            <person name="Chevrette M.G."/>
            <person name="De Carvalho L.P.S."/>
            <person name="Shen B."/>
        </authorList>
    </citation>
    <scope>NUCLEOTIDE SEQUENCE [LARGE SCALE GENOMIC DNA]</scope>
    <source>
        <strain evidence="14 15">NPDC079179</strain>
    </source>
</reference>
<comment type="cofactor">
    <cofactor evidence="1">
        <name>FAD</name>
        <dbReference type="ChEBI" id="CHEBI:57692"/>
    </cofactor>
</comment>
<keyword evidence="7" id="KW-0560">Oxidoreductase</keyword>
<sequence length="1029" mass="109332">MAPFTLPFPRSRSRDGRRTGTGDDAARGTPAGNGDVAGSWASAGGRSGVASGTGAPSTATAAASPLERAVQRIERQCGSGVVVAGELERRAVAHDASHYLMQPHAVLRPRDETEVGSIFAAAAETGAGLTLRSGGTSLSGQAVTDQLLVDVRRHFKAVEVLDDGARVRVQPGVTVRQVNARLAPHGRLLGPDPASETACTLGGVVANNSSGMACGTEFNTYRTLESMVLVLPSGTVLDTAAPDAAEQLRAREPELFEGLLRLRDRVTGNPESVRTVERLFAMKNTMGYGLNSFLDHRDPVRILEHLMIGSEGTLGFVASATLRTIPVHPHVATGLLVFPTVVAATSAVPDLVGSHCATLELLDATSLAVSQRTGLAPPAIMDIPVDQQAALLVEYQHDTQEGVRELAAAASSTFDALDLTGPVSLTTDPRERKSLWTVCKGLYTTVAGNRPTGTNALLEDVVVPVDQLGSTCEELTGLFDAHDYRDSVIFGHAKDGNVHFMLNEQFDDPAQLRRYERFTEEMVDLVLERGGSLKAEHGTGRIMAPFVRRQYGDELYEVMCELKALIDPQNRFNPGVILTEDPRAYLRDLKTAPPVESEVDRCVECGYCEPVCPSQDLTLTPRQRIVGRREIAQAEARGESGLADRLRRDYDYAGLQTCAVDGMCVTACPVNINTGDLVRRLRAENHSKVADLAWGAAARSWATTSAGASFALTLASRMPPVLPVSATRAARAALGADTVPRYSPTLPSGGSARSRLTTSPGQLPAERDGGHDAGWAAPAESTVPDAGSATVRAVFFPACINAMFGTVGSEGPSTSEAFLRVCERAGVAVRIPEGIDSACCGTPWKSKGLPTGYATMSERTLGLVWDASDGGRLPVVCDASSCTEGLETMRELAKDHPRYGALTFVDAVTFAAEHVLPLLPEHSRLETLAVHPTCSSVHLGIADDLLRVAHACAQDVTVPVAWGCCGYAGDRGMLHPELTAAATAPEAAEVRSGDFDAYASLNRTCEQALTDATGRPYEHVLQVLERVTR</sequence>
<dbReference type="PROSITE" id="PS00198">
    <property type="entry name" value="4FE4S_FER_1"/>
    <property type="match status" value="1"/>
</dbReference>
<keyword evidence="6" id="KW-0809">Transit peptide</keyword>
<dbReference type="InterPro" id="IPR009051">
    <property type="entry name" value="Helical_ferredxn"/>
</dbReference>
<dbReference type="InterPro" id="IPR017896">
    <property type="entry name" value="4Fe4S_Fe-S-bd"/>
</dbReference>
<keyword evidence="15" id="KW-1185">Reference proteome</keyword>
<dbReference type="SUPFAM" id="SSF46548">
    <property type="entry name" value="alpha-helical ferredoxin"/>
    <property type="match status" value="1"/>
</dbReference>
<dbReference type="InterPro" id="IPR016166">
    <property type="entry name" value="FAD-bd_PCMH"/>
</dbReference>
<gene>
    <name evidence="14" type="ORF">AB0O96_04700</name>
</gene>
<evidence type="ECO:0000256" key="3">
    <source>
        <dbReference type="ARBA" id="ARBA00022630"/>
    </source>
</evidence>
<keyword evidence="8" id="KW-0408">Iron</keyword>
<keyword evidence="3" id="KW-0285">Flavoprotein</keyword>
<dbReference type="InterPro" id="IPR006094">
    <property type="entry name" value="Oxid_FAD_bind_N"/>
</dbReference>
<dbReference type="InterPro" id="IPR036318">
    <property type="entry name" value="FAD-bd_PCMH-like_sf"/>
</dbReference>
<dbReference type="PANTHER" id="PTHR11748">
    <property type="entry name" value="D-LACTATE DEHYDROGENASE"/>
    <property type="match status" value="1"/>
</dbReference>
<dbReference type="Pfam" id="PF13183">
    <property type="entry name" value="Fer4_8"/>
    <property type="match status" value="1"/>
</dbReference>
<dbReference type="Gene3D" id="3.30.465.10">
    <property type="match status" value="1"/>
</dbReference>
<dbReference type="Gene3D" id="3.30.43.10">
    <property type="entry name" value="Uridine Diphospho-n-acetylenolpyruvylglucosamine Reductase, domain 2"/>
    <property type="match status" value="1"/>
</dbReference>
<dbReference type="Pfam" id="PF02913">
    <property type="entry name" value="FAD-oxidase_C"/>
    <property type="match status" value="1"/>
</dbReference>
<feature type="region of interest" description="Disordered" evidence="11">
    <location>
        <begin position="741"/>
        <end position="774"/>
    </location>
</feature>
<feature type="domain" description="FAD-binding PCMH-type" evidence="13">
    <location>
        <begin position="99"/>
        <end position="327"/>
    </location>
</feature>
<dbReference type="InterPro" id="IPR017900">
    <property type="entry name" value="4Fe4S_Fe_S_CS"/>
</dbReference>
<dbReference type="SUPFAM" id="SSF55103">
    <property type="entry name" value="FAD-linked oxidases, C-terminal domain"/>
    <property type="match status" value="1"/>
</dbReference>
<dbReference type="Proteomes" id="UP001553031">
    <property type="component" value="Unassembled WGS sequence"/>
</dbReference>
<evidence type="ECO:0000256" key="4">
    <source>
        <dbReference type="ARBA" id="ARBA00022723"/>
    </source>
</evidence>
<accession>A0ABV3KAR4</accession>
<dbReference type="Pfam" id="PF01565">
    <property type="entry name" value="FAD_binding_4"/>
    <property type="match status" value="1"/>
</dbReference>
<dbReference type="Gene3D" id="3.30.70.2740">
    <property type="match status" value="1"/>
</dbReference>
<evidence type="ECO:0000259" key="13">
    <source>
        <dbReference type="PROSITE" id="PS51387"/>
    </source>
</evidence>
<evidence type="ECO:0000256" key="8">
    <source>
        <dbReference type="ARBA" id="ARBA00023004"/>
    </source>
</evidence>
<dbReference type="InterPro" id="IPR016169">
    <property type="entry name" value="FAD-bd_PCMH_sub2"/>
</dbReference>